<dbReference type="InParanoid" id="A0A1D6LIQ2"/>
<dbReference type="AlphaFoldDB" id="A0A1D6LIQ2"/>
<evidence type="ECO:0000256" key="2">
    <source>
        <dbReference type="ARBA" id="ARBA00004496"/>
    </source>
</evidence>
<evidence type="ECO:0000256" key="1">
    <source>
        <dbReference type="ARBA" id="ARBA00000824"/>
    </source>
</evidence>
<protein>
    <recommendedName>
        <fullName evidence="3">chorismate mutase</fullName>
        <ecNumber evidence="3">5.4.99.5</ecNumber>
    </recommendedName>
</protein>
<dbReference type="EC" id="5.4.99.5" evidence="3"/>
<proteinExistence type="predicted"/>
<dbReference type="PANTHER" id="PTHR21145">
    <property type="entry name" value="CHORISMATE MUTASE"/>
    <property type="match status" value="1"/>
</dbReference>
<dbReference type="GO" id="GO:0046417">
    <property type="term" value="P:chorismate metabolic process"/>
    <property type="evidence" value="ECO:0007669"/>
    <property type="project" value="InterPro"/>
</dbReference>
<accession>A0A1D6LIQ2</accession>
<dbReference type="Gene3D" id="1.10.590.10">
    <property type="entry name" value="Chorismate mutase, AroQ class superfamily, eukaryotic"/>
    <property type="match status" value="1"/>
</dbReference>
<evidence type="ECO:0000256" key="3">
    <source>
        <dbReference type="ARBA" id="ARBA00012404"/>
    </source>
</evidence>
<dbReference type="EMBL" id="CM000782">
    <property type="protein sequence ID" value="AQK79662.1"/>
    <property type="molecule type" value="Genomic_DNA"/>
</dbReference>
<dbReference type="InterPro" id="IPR036263">
    <property type="entry name" value="Chorismate_II_sf"/>
</dbReference>
<dbReference type="SMR" id="A0A1D6LIQ2"/>
<dbReference type="GO" id="GO:0009073">
    <property type="term" value="P:aromatic amino acid family biosynthetic process"/>
    <property type="evidence" value="ECO:0007669"/>
    <property type="project" value="InterPro"/>
</dbReference>
<dbReference type="PANTHER" id="PTHR21145:SF12">
    <property type="entry name" value="CHORISMATE MUTASE"/>
    <property type="match status" value="1"/>
</dbReference>
<comment type="subcellular location">
    <subcellularLocation>
        <location evidence="2">Cytoplasm</location>
    </subcellularLocation>
</comment>
<dbReference type="STRING" id="4577.A0A1D6LIQ2"/>
<reference evidence="6" key="1">
    <citation type="submission" date="2015-12" db="EMBL/GenBank/DDBJ databases">
        <title>Update maize B73 reference genome by single molecule sequencing technologies.</title>
        <authorList>
            <consortium name="Maize Genome Sequencing Project"/>
            <person name="Ware D."/>
        </authorList>
    </citation>
    <scope>NUCLEOTIDE SEQUENCE</scope>
    <source>
        <tissue evidence="6">Seedling</tissue>
    </source>
</reference>
<dbReference type="InterPro" id="IPR037039">
    <property type="entry name" value="CM_AroQ_sf_eucaryotic"/>
</dbReference>
<comment type="catalytic activity">
    <reaction evidence="1">
        <text>chorismate = prephenate</text>
        <dbReference type="Rhea" id="RHEA:13897"/>
        <dbReference type="ChEBI" id="CHEBI:29748"/>
        <dbReference type="ChEBI" id="CHEBI:29934"/>
        <dbReference type="EC" id="5.4.99.5"/>
    </reaction>
</comment>
<gene>
    <name evidence="6" type="ORF">ZEAMMB73_Zm00001d035769</name>
</gene>
<evidence type="ECO:0000256" key="5">
    <source>
        <dbReference type="ARBA" id="ARBA00023235"/>
    </source>
</evidence>
<name>A0A1D6LIQ2_MAIZE</name>
<dbReference type="GO" id="GO:0005737">
    <property type="term" value="C:cytoplasm"/>
    <property type="evidence" value="ECO:0007669"/>
    <property type="project" value="UniProtKB-SubCell"/>
</dbReference>
<dbReference type="UniPathway" id="UPA00120">
    <property type="reaction ID" value="UER00203"/>
</dbReference>
<evidence type="ECO:0000256" key="4">
    <source>
        <dbReference type="ARBA" id="ARBA00022490"/>
    </source>
</evidence>
<keyword evidence="5" id="KW-0413">Isomerase</keyword>
<sequence>MGGSLSTGGVRSSSMGGAVEHLIVSHPFSLMDMLIFKAVEEQIKKRVENKARIFEQNATDSECKVDPKVLSKLYDQWVMPQTKDVEVEYLLCFLD</sequence>
<dbReference type="FunFam" id="1.10.590.10:FF:000006">
    <property type="entry name" value="Chorismate mutase 2"/>
    <property type="match status" value="1"/>
</dbReference>
<evidence type="ECO:0000313" key="6">
    <source>
        <dbReference type="EMBL" id="AQK79662.1"/>
    </source>
</evidence>
<dbReference type="InterPro" id="IPR008238">
    <property type="entry name" value="Chorismate_mutase_AroQ_euk"/>
</dbReference>
<keyword evidence="4" id="KW-0963">Cytoplasm</keyword>
<dbReference type="SUPFAM" id="SSF48600">
    <property type="entry name" value="Chorismate mutase II"/>
    <property type="match status" value="1"/>
</dbReference>
<dbReference type="GO" id="GO:0004106">
    <property type="term" value="F:chorismate mutase activity"/>
    <property type="evidence" value="ECO:0007669"/>
    <property type="project" value="UniProtKB-EC"/>
</dbReference>
<organism evidence="6">
    <name type="scientific">Zea mays</name>
    <name type="common">Maize</name>
    <dbReference type="NCBI Taxonomy" id="4577"/>
    <lineage>
        <taxon>Eukaryota</taxon>
        <taxon>Viridiplantae</taxon>
        <taxon>Streptophyta</taxon>
        <taxon>Embryophyta</taxon>
        <taxon>Tracheophyta</taxon>
        <taxon>Spermatophyta</taxon>
        <taxon>Magnoliopsida</taxon>
        <taxon>Liliopsida</taxon>
        <taxon>Poales</taxon>
        <taxon>Poaceae</taxon>
        <taxon>PACMAD clade</taxon>
        <taxon>Panicoideae</taxon>
        <taxon>Andropogonodae</taxon>
        <taxon>Andropogoneae</taxon>
        <taxon>Tripsacinae</taxon>
        <taxon>Zea</taxon>
    </lineage>
</organism>
<dbReference type="ExpressionAtlas" id="A0A1D6LIQ2">
    <property type="expression patterns" value="baseline"/>
</dbReference>